<evidence type="ECO:0000256" key="3">
    <source>
        <dbReference type="ARBA" id="ARBA00009105"/>
    </source>
</evidence>
<keyword evidence="5" id="KW-0812">Transmembrane</keyword>
<dbReference type="SUPFAM" id="SSF53448">
    <property type="entry name" value="Nucleotide-diphospho-sugar transferases"/>
    <property type="match status" value="1"/>
</dbReference>
<dbReference type="GO" id="GO:0000026">
    <property type="term" value="F:alpha-1,2-mannosyltransferase activity"/>
    <property type="evidence" value="ECO:0007669"/>
    <property type="project" value="TreeGrafter"/>
</dbReference>
<gene>
    <name evidence="12" type="ORF">CEUSTIGMA_g4291.t1</name>
</gene>
<proteinExistence type="inferred from homology"/>
<evidence type="ECO:0000256" key="9">
    <source>
        <dbReference type="ARBA" id="ARBA00023136"/>
    </source>
</evidence>
<feature type="region of interest" description="Disordered" evidence="11">
    <location>
        <begin position="51"/>
        <end position="101"/>
    </location>
</feature>
<accession>A0A250X1B0</accession>
<comment type="caution">
    <text evidence="12">The sequence shown here is derived from an EMBL/GenBank/DDBJ whole genome shotgun (WGS) entry which is preliminary data.</text>
</comment>
<protein>
    <recommendedName>
        <fullName evidence="14">Nucleotide-diphospho-sugar transferase domain-containing protein</fullName>
    </recommendedName>
</protein>
<dbReference type="GO" id="GO:0046354">
    <property type="term" value="P:mannan biosynthetic process"/>
    <property type="evidence" value="ECO:0007669"/>
    <property type="project" value="TreeGrafter"/>
</dbReference>
<evidence type="ECO:0000313" key="13">
    <source>
        <dbReference type="Proteomes" id="UP000232323"/>
    </source>
</evidence>
<evidence type="ECO:0000313" key="12">
    <source>
        <dbReference type="EMBL" id="GAX76845.1"/>
    </source>
</evidence>
<evidence type="ECO:0008006" key="14">
    <source>
        <dbReference type="Google" id="ProtNLM"/>
    </source>
</evidence>
<dbReference type="Pfam" id="PF11051">
    <property type="entry name" value="Mannosyl_trans3"/>
    <property type="match status" value="1"/>
</dbReference>
<sequence>MHFPLLEHEIETRLQGLIISVHHVHEEADNAHDFSSKSNVTRSVITGNDIITNGNLPLTSGKETVDSLPDSLRSQADAQPEEQKMPKTTPSSSRTSAEQPRLLVGLPIVGPEEDTRKWGIRKALNSTSYLTDPEGVERRAVLLKIRQHISSPEYLKRVAEIKDKNLTGIIIPAGGTRYLANLIVTLKVLRDHFKTKLHVEVMWQGGQEMKSATWGAIQTAFPPIRGVDIWKVPHPVPDMHRLRLPLTKYTGKVYSLIASEFRHVLLIDADSMPTQSPEVYLAHPQYLATGNLFWPDAWTGLVQPRAYSMHGVKPDIGRDVINSGKGSSPRDTESGQFLIDRATHLDVLEYILWINSFPKDLEGSMWGDKDTFGVAFAAAGKGHLYSQVDVPPAGLFAWRKNMLMEKATGMRSWGWQLLGFLQHDSWGRPAFIHRTINKYEIDKEPWELEMITAPMPRRWTDYYLAHENPGPTRGVPWDYVVPETAITLLEPTRTATWFSAGISASHVDESLLPTLTDGRISGIGTSAPHARCPVPSFLSIRAMQENGLPIDMEPSMQEACLPVLERLLGPSLLQQYKKNGWLHLPMMRYLDGAHMTQWSGDNEWRRIESATPLPAWKPDFLAKHCDGPFAQAVREAYAASSWIRQNAASFSLL</sequence>
<evidence type="ECO:0000256" key="6">
    <source>
        <dbReference type="ARBA" id="ARBA00022968"/>
    </source>
</evidence>
<reference evidence="12 13" key="1">
    <citation type="submission" date="2017-08" db="EMBL/GenBank/DDBJ databases">
        <title>Acidophilic green algal genome provides insights into adaptation to an acidic environment.</title>
        <authorList>
            <person name="Hirooka S."/>
            <person name="Hirose Y."/>
            <person name="Kanesaki Y."/>
            <person name="Higuchi S."/>
            <person name="Fujiwara T."/>
            <person name="Onuma R."/>
            <person name="Era A."/>
            <person name="Ohbayashi R."/>
            <person name="Uzuka A."/>
            <person name="Nozaki H."/>
            <person name="Yoshikawa H."/>
            <person name="Miyagishima S.Y."/>
        </authorList>
    </citation>
    <scope>NUCLEOTIDE SEQUENCE [LARGE SCALE GENOMIC DNA]</scope>
    <source>
        <strain evidence="12 13">NIES-2499</strain>
    </source>
</reference>
<evidence type="ECO:0000256" key="2">
    <source>
        <dbReference type="ARBA" id="ARBA00004606"/>
    </source>
</evidence>
<evidence type="ECO:0000256" key="10">
    <source>
        <dbReference type="ARBA" id="ARBA00037847"/>
    </source>
</evidence>
<dbReference type="Proteomes" id="UP000232323">
    <property type="component" value="Unassembled WGS sequence"/>
</dbReference>
<evidence type="ECO:0000256" key="7">
    <source>
        <dbReference type="ARBA" id="ARBA00022989"/>
    </source>
</evidence>
<keyword evidence="9" id="KW-0472">Membrane</keyword>
<dbReference type="PANTHER" id="PTHR31646:SF1">
    <property type="entry name" value="ALPHA-1,2-MANNOSYLTRANSFERASE MNN2"/>
    <property type="match status" value="1"/>
</dbReference>
<dbReference type="AlphaFoldDB" id="A0A250X1B0"/>
<dbReference type="PANTHER" id="PTHR31646">
    <property type="entry name" value="ALPHA-1,2-MANNOSYLTRANSFERASE MNN2"/>
    <property type="match status" value="1"/>
</dbReference>
<dbReference type="OrthoDB" id="548229at2759"/>
<keyword evidence="13" id="KW-1185">Reference proteome</keyword>
<feature type="compositionally biased region" description="Polar residues" evidence="11">
    <location>
        <begin position="86"/>
        <end position="98"/>
    </location>
</feature>
<evidence type="ECO:0000256" key="8">
    <source>
        <dbReference type="ARBA" id="ARBA00023034"/>
    </source>
</evidence>
<evidence type="ECO:0000256" key="1">
    <source>
        <dbReference type="ARBA" id="ARBA00004394"/>
    </source>
</evidence>
<name>A0A250X1B0_9CHLO</name>
<feature type="compositionally biased region" description="Polar residues" evidence="11">
    <location>
        <begin position="51"/>
        <end position="62"/>
    </location>
</feature>
<keyword evidence="7" id="KW-1133">Transmembrane helix</keyword>
<comment type="subcellular location">
    <subcellularLocation>
        <location evidence="10">Endomembrane system</location>
        <topology evidence="10">Single-pass membrane protein</topology>
    </subcellularLocation>
    <subcellularLocation>
        <location evidence="1">Golgi apparatus membrane</location>
    </subcellularLocation>
    <subcellularLocation>
        <location evidence="2">Membrane</location>
        <topology evidence="2">Single-pass type II membrane protein</topology>
    </subcellularLocation>
</comment>
<dbReference type="EMBL" id="BEGY01000020">
    <property type="protein sequence ID" value="GAX76845.1"/>
    <property type="molecule type" value="Genomic_DNA"/>
</dbReference>
<organism evidence="12 13">
    <name type="scientific">Chlamydomonas eustigma</name>
    <dbReference type="NCBI Taxonomy" id="1157962"/>
    <lineage>
        <taxon>Eukaryota</taxon>
        <taxon>Viridiplantae</taxon>
        <taxon>Chlorophyta</taxon>
        <taxon>core chlorophytes</taxon>
        <taxon>Chlorophyceae</taxon>
        <taxon>CS clade</taxon>
        <taxon>Chlamydomonadales</taxon>
        <taxon>Chlamydomonadaceae</taxon>
        <taxon>Chlamydomonas</taxon>
    </lineage>
</organism>
<evidence type="ECO:0000256" key="4">
    <source>
        <dbReference type="ARBA" id="ARBA00022679"/>
    </source>
</evidence>
<keyword evidence="8" id="KW-0333">Golgi apparatus</keyword>
<comment type="similarity">
    <text evidence="3">Belongs to the MNN1/MNT family.</text>
</comment>
<evidence type="ECO:0000256" key="5">
    <source>
        <dbReference type="ARBA" id="ARBA00022692"/>
    </source>
</evidence>
<dbReference type="InterPro" id="IPR022751">
    <property type="entry name" value="Alpha_mannosyltransferase"/>
</dbReference>
<dbReference type="GO" id="GO:0000139">
    <property type="term" value="C:Golgi membrane"/>
    <property type="evidence" value="ECO:0007669"/>
    <property type="project" value="UniProtKB-SubCell"/>
</dbReference>
<keyword evidence="6" id="KW-0735">Signal-anchor</keyword>
<keyword evidence="4" id="KW-0808">Transferase</keyword>
<dbReference type="InterPro" id="IPR029044">
    <property type="entry name" value="Nucleotide-diphossugar_trans"/>
</dbReference>
<evidence type="ECO:0000256" key="11">
    <source>
        <dbReference type="SAM" id="MobiDB-lite"/>
    </source>
</evidence>
<dbReference type="STRING" id="1157962.A0A250X1B0"/>